<accession>A0A9D1DAT3</accession>
<proteinExistence type="predicted"/>
<protein>
    <submittedName>
        <fullName evidence="4">Helix-turn-helix transcriptional regulator</fullName>
    </submittedName>
</protein>
<dbReference type="InterPro" id="IPR010982">
    <property type="entry name" value="Lambda_DNA-bd_dom_sf"/>
</dbReference>
<dbReference type="InterPro" id="IPR001387">
    <property type="entry name" value="Cro/C1-type_HTH"/>
</dbReference>
<reference evidence="4" key="1">
    <citation type="submission" date="2020-10" db="EMBL/GenBank/DDBJ databases">
        <authorList>
            <person name="Gilroy R."/>
        </authorList>
    </citation>
    <scope>NUCLEOTIDE SEQUENCE</scope>
    <source>
        <strain evidence="4">ChiW25-3613</strain>
    </source>
</reference>
<keyword evidence="2" id="KW-0812">Transmembrane</keyword>
<dbReference type="PANTHER" id="PTHR46558:SF4">
    <property type="entry name" value="DNA-BIDING PHAGE PROTEIN"/>
    <property type="match status" value="1"/>
</dbReference>
<reference evidence="4" key="2">
    <citation type="journal article" date="2021" name="PeerJ">
        <title>Extensive microbial diversity within the chicken gut microbiome revealed by metagenomics and culture.</title>
        <authorList>
            <person name="Gilroy R."/>
            <person name="Ravi A."/>
            <person name="Getino M."/>
            <person name="Pursley I."/>
            <person name="Horton D.L."/>
            <person name="Alikhan N.F."/>
            <person name="Baker D."/>
            <person name="Gharbi K."/>
            <person name="Hall N."/>
            <person name="Watson M."/>
            <person name="Adriaenssens E.M."/>
            <person name="Foster-Nyarko E."/>
            <person name="Jarju S."/>
            <person name="Secka A."/>
            <person name="Antonio M."/>
            <person name="Oren A."/>
            <person name="Chaudhuri R.R."/>
            <person name="La Ragione R."/>
            <person name="Hildebrand F."/>
            <person name="Pallen M.J."/>
        </authorList>
    </citation>
    <scope>NUCLEOTIDE SEQUENCE</scope>
    <source>
        <strain evidence="4">ChiW25-3613</strain>
    </source>
</reference>
<keyword evidence="2" id="KW-1133">Transmembrane helix</keyword>
<dbReference type="PANTHER" id="PTHR46558">
    <property type="entry name" value="TRACRIPTIONAL REGULATORY PROTEIN-RELATED-RELATED"/>
    <property type="match status" value="1"/>
</dbReference>
<feature type="transmembrane region" description="Helical" evidence="2">
    <location>
        <begin position="216"/>
        <end position="237"/>
    </location>
</feature>
<evidence type="ECO:0000256" key="1">
    <source>
        <dbReference type="ARBA" id="ARBA00023125"/>
    </source>
</evidence>
<evidence type="ECO:0000313" key="4">
    <source>
        <dbReference type="EMBL" id="HIR39497.1"/>
    </source>
</evidence>
<dbReference type="EMBL" id="DVHB01000067">
    <property type="protein sequence ID" value="HIR39497.1"/>
    <property type="molecule type" value="Genomic_DNA"/>
</dbReference>
<dbReference type="CDD" id="cd00093">
    <property type="entry name" value="HTH_XRE"/>
    <property type="match status" value="1"/>
</dbReference>
<dbReference type="AlphaFoldDB" id="A0A9D1DAT3"/>
<feature type="transmembrane region" description="Helical" evidence="2">
    <location>
        <begin position="264"/>
        <end position="291"/>
    </location>
</feature>
<dbReference type="PROSITE" id="PS50943">
    <property type="entry name" value="HTH_CROC1"/>
    <property type="match status" value="1"/>
</dbReference>
<sequence length="331" mass="36090">MEEKKSVGKFISALRQAKGLTQKQLGDMLYVSNKTVSRWERDECLPDLNLIPAIAEIFDITSDELLRGERSRPEDSANPAPARLHGRAGKRALAMIERRLKQFCLYSAIPAALALAGIAAAAILNSVFYEGLIGFFVSLACCICSAVAELCLAIGLSLGRAEEFSDISARMHTIQNLMTRSAAAIISADICIIAFCLPLGIFVWGLGLRLAADSWIVWGIDMALCTGTIIFAVYGVFIRPALIRRGALYFPPDREAWKESCRGVLVRTAFVGGIILALAAVTLIISLILNLPHFSRTISLLCILADCITCIIVYNIIIAVRRGRKMGVDKK</sequence>
<name>A0A9D1DAT3_9FIRM</name>
<dbReference type="Pfam" id="PF01381">
    <property type="entry name" value="HTH_3"/>
    <property type="match status" value="1"/>
</dbReference>
<feature type="transmembrane region" description="Helical" evidence="2">
    <location>
        <begin position="103"/>
        <end position="129"/>
    </location>
</feature>
<dbReference type="SUPFAM" id="SSF47413">
    <property type="entry name" value="lambda repressor-like DNA-binding domains"/>
    <property type="match status" value="1"/>
</dbReference>
<feature type="domain" description="HTH cro/C1-type" evidence="3">
    <location>
        <begin position="11"/>
        <end position="65"/>
    </location>
</feature>
<dbReference type="GO" id="GO:0003677">
    <property type="term" value="F:DNA binding"/>
    <property type="evidence" value="ECO:0007669"/>
    <property type="project" value="UniProtKB-KW"/>
</dbReference>
<dbReference type="Gene3D" id="1.10.260.40">
    <property type="entry name" value="lambda repressor-like DNA-binding domains"/>
    <property type="match status" value="1"/>
</dbReference>
<dbReference type="Proteomes" id="UP000824179">
    <property type="component" value="Unassembled WGS sequence"/>
</dbReference>
<evidence type="ECO:0000259" key="3">
    <source>
        <dbReference type="PROSITE" id="PS50943"/>
    </source>
</evidence>
<feature type="transmembrane region" description="Helical" evidence="2">
    <location>
        <begin position="135"/>
        <end position="161"/>
    </location>
</feature>
<evidence type="ECO:0000256" key="2">
    <source>
        <dbReference type="SAM" id="Phobius"/>
    </source>
</evidence>
<comment type="caution">
    <text evidence="4">The sequence shown here is derived from an EMBL/GenBank/DDBJ whole genome shotgun (WGS) entry which is preliminary data.</text>
</comment>
<keyword evidence="1" id="KW-0238">DNA-binding</keyword>
<dbReference type="SMART" id="SM00530">
    <property type="entry name" value="HTH_XRE"/>
    <property type="match status" value="1"/>
</dbReference>
<gene>
    <name evidence="4" type="ORF">IAB90_03850</name>
</gene>
<keyword evidence="2" id="KW-0472">Membrane</keyword>
<feature type="transmembrane region" description="Helical" evidence="2">
    <location>
        <begin position="182"/>
        <end position="204"/>
    </location>
</feature>
<evidence type="ECO:0000313" key="5">
    <source>
        <dbReference type="Proteomes" id="UP000824179"/>
    </source>
</evidence>
<feature type="transmembrane region" description="Helical" evidence="2">
    <location>
        <begin position="297"/>
        <end position="320"/>
    </location>
</feature>
<organism evidence="4 5">
    <name type="scientific">Candidatus Coproplasma stercoripullorum</name>
    <dbReference type="NCBI Taxonomy" id="2840751"/>
    <lineage>
        <taxon>Bacteria</taxon>
        <taxon>Bacillati</taxon>
        <taxon>Bacillota</taxon>
        <taxon>Clostridia</taxon>
        <taxon>Eubacteriales</taxon>
        <taxon>Candidatus Coproplasma</taxon>
    </lineage>
</organism>